<accession>A0A1W1XUD8</accession>
<feature type="domain" description="PEP-utilising enzyme mobile" evidence="1">
    <location>
        <begin position="745"/>
        <end position="811"/>
    </location>
</feature>
<dbReference type="InterPro" id="IPR008279">
    <property type="entry name" value="PEP-util_enz_mobile_dom"/>
</dbReference>
<dbReference type="RefSeq" id="WP_084091507.1">
    <property type="nucleotide sequence ID" value="NZ_FWXD01000017.1"/>
</dbReference>
<evidence type="ECO:0000313" key="3">
    <source>
        <dbReference type="Proteomes" id="UP000192761"/>
    </source>
</evidence>
<evidence type="ECO:0000313" key="2">
    <source>
        <dbReference type="EMBL" id="SMC27506.1"/>
    </source>
</evidence>
<dbReference type="OrthoDB" id="9765468at2"/>
<dbReference type="SUPFAM" id="SSF53474">
    <property type="entry name" value="alpha/beta-Hydrolases"/>
    <property type="match status" value="1"/>
</dbReference>
<dbReference type="Pfam" id="PF00391">
    <property type="entry name" value="PEP-utilizers"/>
    <property type="match status" value="1"/>
</dbReference>
<dbReference type="AlphaFoldDB" id="A0A1W1XUD8"/>
<dbReference type="EMBL" id="FWXD01000017">
    <property type="protein sequence ID" value="SMC27506.1"/>
    <property type="molecule type" value="Genomic_DNA"/>
</dbReference>
<dbReference type="SUPFAM" id="SSF52009">
    <property type="entry name" value="Phosphohistidine domain"/>
    <property type="match status" value="1"/>
</dbReference>
<name>A0A1W1XUD8_9NEIS</name>
<gene>
    <name evidence="2" type="ORF">SAMN02745857_02881</name>
</gene>
<dbReference type="InterPro" id="IPR029058">
    <property type="entry name" value="AB_hydrolase_fold"/>
</dbReference>
<reference evidence="2 3" key="1">
    <citation type="submission" date="2017-04" db="EMBL/GenBank/DDBJ databases">
        <authorList>
            <person name="Afonso C.L."/>
            <person name="Miller P.J."/>
            <person name="Scott M.A."/>
            <person name="Spackman E."/>
            <person name="Goraichik I."/>
            <person name="Dimitrov K.M."/>
            <person name="Suarez D.L."/>
            <person name="Swayne D.E."/>
        </authorList>
    </citation>
    <scope>NUCLEOTIDE SEQUENCE [LARGE SCALE GENOMIC DNA]</scope>
    <source>
        <strain evidence="2 3">DSM 23236</strain>
    </source>
</reference>
<dbReference type="GO" id="GO:0016772">
    <property type="term" value="F:transferase activity, transferring phosphorus-containing groups"/>
    <property type="evidence" value="ECO:0007669"/>
    <property type="project" value="InterPro"/>
</dbReference>
<protein>
    <submittedName>
        <fullName evidence="2">PEP-utilising enzyme, mobile domain</fullName>
    </submittedName>
</protein>
<keyword evidence="3" id="KW-1185">Reference proteome</keyword>
<dbReference type="Gene3D" id="3.50.30.10">
    <property type="entry name" value="Phosphohistidine domain"/>
    <property type="match status" value="1"/>
</dbReference>
<dbReference type="Gene3D" id="3.40.50.1820">
    <property type="entry name" value="alpha/beta hydrolase"/>
    <property type="match status" value="1"/>
</dbReference>
<dbReference type="Gene3D" id="3.30.470.20">
    <property type="entry name" value="ATP-grasp fold, B domain"/>
    <property type="match status" value="1"/>
</dbReference>
<organism evidence="2 3">
    <name type="scientific">Andreprevotia lacus DSM 23236</name>
    <dbReference type="NCBI Taxonomy" id="1121001"/>
    <lineage>
        <taxon>Bacteria</taxon>
        <taxon>Pseudomonadati</taxon>
        <taxon>Pseudomonadota</taxon>
        <taxon>Betaproteobacteria</taxon>
        <taxon>Neisseriales</taxon>
        <taxon>Chitinibacteraceae</taxon>
        <taxon>Andreprevotia</taxon>
    </lineage>
</organism>
<dbReference type="PANTHER" id="PTHR43689:SF8">
    <property type="entry name" value="ALPHA_BETA-HYDROLASES SUPERFAMILY PROTEIN"/>
    <property type="match status" value="1"/>
</dbReference>
<dbReference type="STRING" id="1121001.SAMN02745857_02881"/>
<dbReference type="Proteomes" id="UP000192761">
    <property type="component" value="Unassembled WGS sequence"/>
</dbReference>
<sequence>MMQTTLYLLGGNGSCARWWQDALPHFQQYQAQAVELPGFGDNPAPPCQSLAELADALLAQTQAGSAIYAVGANALVVLHATVKAPHHFSRIVLQSPVGAFLWTRRLPRLMRWQPLRRLAHRVLAHQPQWRAHQFSRQSWPAERYRLIADGYRHCRAFLPYWDIVQPESALQLFDRITRPIELVWGGADGVIAWQQAAAWEAILCRADLAITLQPDWGHYPWLDDAAGFAAWLEQRGAQQASFPAHGKAGRLQLAELAGLPVPARMTARQADDPAIALLLAQHPHALWAVRSSGAHEDQADCANAGLTRSLLRVAAADVPGVVQSLLDDGIGEVVVQRFVEPVVSGIAFARHLAVEVEWVSGHLSALADGVATPQRAVRSRLGGDWNQGELAPGHGLSGQRLWDFLQQVVRTFHYAQLDIEWAWDGRQLHLLQARPVTVYPWRRQLTAANIGEILPPQPSRLIERAQRHAAASIPAIWARWDSRVLADNEPFTAVHGDASYINSDLFLARLADWGLPSSGYAGEIGGAAPSLPLRPWRVLHNGPRLLRMLWRSRAALQELPAGLQRFDAELQVLQASGADGQLLADWLCRFYLFTVQGNLCIAAAIATSGGAALGQPATCYRAPESAPHRLPFESDPATPRPAVAPLPLTAIPSAQGALGLAFRCGLPGVRGYCIAVREWYRDNLMRIFHRLHQAMPAAERPHWFAPHPAARSRNDSFWQDGSGGQGQQHGFVIVPGLVEGRVGREILIVDTLDPGQHAQYRAASAVIARSGGKLSHGATLLRELGRPSAVMPQTAAFQAGELVRFHDGALHTIDTATVTAG</sequence>
<dbReference type="InterPro" id="IPR036637">
    <property type="entry name" value="Phosphohistidine_dom_sf"/>
</dbReference>
<evidence type="ECO:0000259" key="1">
    <source>
        <dbReference type="Pfam" id="PF00391"/>
    </source>
</evidence>
<dbReference type="SUPFAM" id="SSF56059">
    <property type="entry name" value="Glutathione synthetase ATP-binding domain-like"/>
    <property type="match status" value="1"/>
</dbReference>
<dbReference type="PANTHER" id="PTHR43689">
    <property type="entry name" value="HYDROLASE"/>
    <property type="match status" value="1"/>
</dbReference>
<proteinExistence type="predicted"/>